<dbReference type="Proteomes" id="UP000777438">
    <property type="component" value="Unassembled WGS sequence"/>
</dbReference>
<reference evidence="2 3" key="1">
    <citation type="journal article" date="2021" name="Nat. Commun.">
        <title>Genetic determinants of endophytism in the Arabidopsis root mycobiome.</title>
        <authorList>
            <person name="Mesny F."/>
            <person name="Miyauchi S."/>
            <person name="Thiergart T."/>
            <person name="Pickel B."/>
            <person name="Atanasova L."/>
            <person name="Karlsson M."/>
            <person name="Huettel B."/>
            <person name="Barry K.W."/>
            <person name="Haridas S."/>
            <person name="Chen C."/>
            <person name="Bauer D."/>
            <person name="Andreopoulos W."/>
            <person name="Pangilinan J."/>
            <person name="LaButti K."/>
            <person name="Riley R."/>
            <person name="Lipzen A."/>
            <person name="Clum A."/>
            <person name="Drula E."/>
            <person name="Henrissat B."/>
            <person name="Kohler A."/>
            <person name="Grigoriev I.V."/>
            <person name="Martin F.M."/>
            <person name="Hacquard S."/>
        </authorList>
    </citation>
    <scope>NUCLEOTIDE SEQUENCE [LARGE SCALE GENOMIC DNA]</scope>
    <source>
        <strain evidence="2 3">MPI-CAGE-CH-0241</strain>
    </source>
</reference>
<protein>
    <submittedName>
        <fullName evidence="2">Uncharacterized protein</fullName>
    </submittedName>
</protein>
<sequence>MLPRIPFASLQVVAVLAAMAATHVASSASSRLPSVDITLTPNLNAKNTSIDGRITLEGDLARNETLIVLPITMARQLSAQYTNKTLEASDRHGPLGLNLDGVIGSDG</sequence>
<dbReference type="AlphaFoldDB" id="A0A9P8VZ65"/>
<evidence type="ECO:0000313" key="2">
    <source>
        <dbReference type="EMBL" id="KAH6884877.1"/>
    </source>
</evidence>
<evidence type="ECO:0000256" key="1">
    <source>
        <dbReference type="SAM" id="SignalP"/>
    </source>
</evidence>
<comment type="caution">
    <text evidence="2">The sequence shown here is derived from an EMBL/GenBank/DDBJ whole genome shotgun (WGS) entry which is preliminary data.</text>
</comment>
<proteinExistence type="predicted"/>
<feature type="signal peptide" evidence="1">
    <location>
        <begin position="1"/>
        <end position="27"/>
    </location>
</feature>
<dbReference type="OrthoDB" id="10579521at2759"/>
<gene>
    <name evidence="2" type="ORF">B0T10DRAFT_462571</name>
</gene>
<organism evidence="2 3">
    <name type="scientific">Thelonectria olida</name>
    <dbReference type="NCBI Taxonomy" id="1576542"/>
    <lineage>
        <taxon>Eukaryota</taxon>
        <taxon>Fungi</taxon>
        <taxon>Dikarya</taxon>
        <taxon>Ascomycota</taxon>
        <taxon>Pezizomycotina</taxon>
        <taxon>Sordariomycetes</taxon>
        <taxon>Hypocreomycetidae</taxon>
        <taxon>Hypocreales</taxon>
        <taxon>Nectriaceae</taxon>
        <taxon>Thelonectria</taxon>
    </lineage>
</organism>
<dbReference type="EMBL" id="JAGPYM010000019">
    <property type="protein sequence ID" value="KAH6884877.1"/>
    <property type="molecule type" value="Genomic_DNA"/>
</dbReference>
<keyword evidence="3" id="KW-1185">Reference proteome</keyword>
<name>A0A9P8VZ65_9HYPO</name>
<keyword evidence="1" id="KW-0732">Signal</keyword>
<evidence type="ECO:0000313" key="3">
    <source>
        <dbReference type="Proteomes" id="UP000777438"/>
    </source>
</evidence>
<feature type="chain" id="PRO_5040445105" evidence="1">
    <location>
        <begin position="28"/>
        <end position="107"/>
    </location>
</feature>
<accession>A0A9P8VZ65</accession>